<evidence type="ECO:0000313" key="3">
    <source>
        <dbReference type="EMBL" id="KAK1385063.1"/>
    </source>
</evidence>
<dbReference type="EMBL" id="JAUIZM010000005">
    <property type="protein sequence ID" value="KAK1385063.1"/>
    <property type="molecule type" value="Genomic_DNA"/>
</dbReference>
<reference evidence="3" key="2">
    <citation type="submission" date="2023-05" db="EMBL/GenBank/DDBJ databases">
        <authorList>
            <person name="Schelkunov M.I."/>
        </authorList>
    </citation>
    <scope>NUCLEOTIDE SEQUENCE</scope>
    <source>
        <strain evidence="3">Hsosn_3</strain>
        <tissue evidence="3">Leaf</tissue>
    </source>
</reference>
<organism evidence="3 4">
    <name type="scientific">Heracleum sosnowskyi</name>
    <dbReference type="NCBI Taxonomy" id="360622"/>
    <lineage>
        <taxon>Eukaryota</taxon>
        <taxon>Viridiplantae</taxon>
        <taxon>Streptophyta</taxon>
        <taxon>Embryophyta</taxon>
        <taxon>Tracheophyta</taxon>
        <taxon>Spermatophyta</taxon>
        <taxon>Magnoliopsida</taxon>
        <taxon>eudicotyledons</taxon>
        <taxon>Gunneridae</taxon>
        <taxon>Pentapetalae</taxon>
        <taxon>asterids</taxon>
        <taxon>campanulids</taxon>
        <taxon>Apiales</taxon>
        <taxon>Apiaceae</taxon>
        <taxon>Apioideae</taxon>
        <taxon>apioid superclade</taxon>
        <taxon>Tordylieae</taxon>
        <taxon>Tordyliinae</taxon>
        <taxon>Heracleum</taxon>
    </lineage>
</organism>
<dbReference type="InterPro" id="IPR036322">
    <property type="entry name" value="WD40_repeat_dom_sf"/>
</dbReference>
<dbReference type="GO" id="GO:0000166">
    <property type="term" value="F:nucleotide binding"/>
    <property type="evidence" value="ECO:0007669"/>
    <property type="project" value="InterPro"/>
</dbReference>
<dbReference type="PANTHER" id="PTHR14221:SF57">
    <property type="entry name" value="TRANSDUCIN_WD40 REPEAT-LIKE SUPERFAMILY PROTEIN"/>
    <property type="match status" value="1"/>
</dbReference>
<comment type="caution">
    <text evidence="3">The sequence shown here is derived from an EMBL/GenBank/DDBJ whole genome shotgun (WGS) entry which is preliminary data.</text>
</comment>
<evidence type="ECO:0000256" key="2">
    <source>
        <dbReference type="ARBA" id="ARBA00022737"/>
    </source>
</evidence>
<name>A0AAD8IIB4_9APIA</name>
<sequence>MATGSLRCVAFAYITCEKTHVPDNEEELARWNLPEDDLVLLGIVGLKAQKSASNQISTSFTSYGRHIISACDDSNVYFWNCSTQDTSSASQPKTSRSFECFSNDASVAIPWSGLRSGISKSAYNLQSSSKSHAWGLVIVTTCWDGRIRSFHNYGLPVTL</sequence>
<gene>
    <name evidence="3" type="ORF">POM88_022798</name>
</gene>
<evidence type="ECO:0000256" key="1">
    <source>
        <dbReference type="ARBA" id="ARBA00022574"/>
    </source>
</evidence>
<reference evidence="3" key="1">
    <citation type="submission" date="2023-02" db="EMBL/GenBank/DDBJ databases">
        <title>Genome of toxic invasive species Heracleum sosnowskyi carries increased number of genes despite the absence of recent whole-genome duplications.</title>
        <authorList>
            <person name="Schelkunov M."/>
            <person name="Shtratnikova V."/>
            <person name="Makarenko M."/>
            <person name="Klepikova A."/>
            <person name="Omelchenko D."/>
            <person name="Novikova G."/>
            <person name="Obukhova E."/>
            <person name="Bogdanov V."/>
            <person name="Penin A."/>
            <person name="Logacheva M."/>
        </authorList>
    </citation>
    <scope>NUCLEOTIDE SEQUENCE</scope>
    <source>
        <strain evidence="3">Hsosn_3</strain>
        <tissue evidence="3">Leaf</tissue>
    </source>
</reference>
<dbReference type="SUPFAM" id="SSF81660">
    <property type="entry name" value="Metal cation-transporting ATPase, ATP-binding domain N"/>
    <property type="match status" value="1"/>
</dbReference>
<accession>A0AAD8IIB4</accession>
<dbReference type="InterPro" id="IPR015943">
    <property type="entry name" value="WD40/YVTN_repeat-like_dom_sf"/>
</dbReference>
<dbReference type="Gene3D" id="2.130.10.10">
    <property type="entry name" value="YVTN repeat-like/Quinoprotein amine dehydrogenase"/>
    <property type="match status" value="1"/>
</dbReference>
<dbReference type="InterPro" id="IPR040324">
    <property type="entry name" value="WDR44/Dgr2"/>
</dbReference>
<keyword evidence="2" id="KW-0677">Repeat</keyword>
<dbReference type="InterPro" id="IPR023299">
    <property type="entry name" value="ATPase_P-typ_cyto_dom_N"/>
</dbReference>
<evidence type="ECO:0000313" key="4">
    <source>
        <dbReference type="Proteomes" id="UP001237642"/>
    </source>
</evidence>
<dbReference type="PANTHER" id="PTHR14221">
    <property type="entry name" value="WD REPEAT DOMAIN 44"/>
    <property type="match status" value="1"/>
</dbReference>
<dbReference type="Proteomes" id="UP001237642">
    <property type="component" value="Unassembled WGS sequence"/>
</dbReference>
<keyword evidence="4" id="KW-1185">Reference proteome</keyword>
<dbReference type="SUPFAM" id="SSF50978">
    <property type="entry name" value="WD40 repeat-like"/>
    <property type="match status" value="1"/>
</dbReference>
<dbReference type="AlphaFoldDB" id="A0AAD8IIB4"/>
<proteinExistence type="predicted"/>
<protein>
    <submittedName>
        <fullName evidence="3">Uncharacterized protein</fullName>
    </submittedName>
</protein>
<keyword evidence="1" id="KW-0853">WD repeat</keyword>